<dbReference type="InterPro" id="IPR000843">
    <property type="entry name" value="HTH_LacI"/>
</dbReference>
<proteinExistence type="predicted"/>
<dbReference type="GO" id="GO:0000976">
    <property type="term" value="F:transcription cis-regulatory region binding"/>
    <property type="evidence" value="ECO:0007669"/>
    <property type="project" value="TreeGrafter"/>
</dbReference>
<dbReference type="PANTHER" id="PTHR30146:SF150">
    <property type="entry name" value="ARABINOSE METABOLISM TRANSCRIPTIONAL REPRESSOR"/>
    <property type="match status" value="1"/>
</dbReference>
<dbReference type="EMBL" id="DPOP01000143">
    <property type="protein sequence ID" value="HCW69101.1"/>
    <property type="molecule type" value="Genomic_DNA"/>
</dbReference>
<dbReference type="SUPFAM" id="SSF47413">
    <property type="entry name" value="lambda repressor-like DNA-binding domains"/>
    <property type="match status" value="1"/>
</dbReference>
<dbReference type="EMBL" id="DOOG01000069">
    <property type="protein sequence ID" value="HBU97916.1"/>
    <property type="molecule type" value="Genomic_DNA"/>
</dbReference>
<dbReference type="Gene3D" id="3.40.50.2300">
    <property type="match status" value="2"/>
</dbReference>
<reference evidence="7 8" key="1">
    <citation type="journal article" date="2018" name="Nat. Biotechnol.">
        <title>A standardized bacterial taxonomy based on genome phylogeny substantially revises the tree of life.</title>
        <authorList>
            <person name="Parks D.H."/>
            <person name="Chuvochina M."/>
            <person name="Waite D.W."/>
            <person name="Rinke C."/>
            <person name="Skarshewski A."/>
            <person name="Chaumeil P.A."/>
            <person name="Hugenholtz P."/>
        </authorList>
    </citation>
    <scope>NUCLEOTIDE SEQUENCE [LARGE SCALE GENOMIC DNA]</scope>
    <source>
        <strain evidence="5">UBA8707</strain>
        <strain evidence="6">UBA9881</strain>
    </source>
</reference>
<dbReference type="Pfam" id="PF13377">
    <property type="entry name" value="Peripla_BP_3"/>
    <property type="match status" value="1"/>
</dbReference>
<gene>
    <name evidence="5" type="ORF">DEF21_08435</name>
    <name evidence="6" type="ORF">DHR80_18245</name>
</gene>
<dbReference type="Proteomes" id="UP000264753">
    <property type="component" value="Unassembled WGS sequence"/>
</dbReference>
<name>A0A358HRV9_9PROT</name>
<dbReference type="CDD" id="cd01392">
    <property type="entry name" value="HTH_LacI"/>
    <property type="match status" value="1"/>
</dbReference>
<keyword evidence="2" id="KW-0238">DNA-binding</keyword>
<evidence type="ECO:0000256" key="2">
    <source>
        <dbReference type="ARBA" id="ARBA00023125"/>
    </source>
</evidence>
<dbReference type="SUPFAM" id="SSF53822">
    <property type="entry name" value="Periplasmic binding protein-like I"/>
    <property type="match status" value="1"/>
</dbReference>
<dbReference type="PANTHER" id="PTHR30146">
    <property type="entry name" value="LACI-RELATED TRANSCRIPTIONAL REPRESSOR"/>
    <property type="match status" value="1"/>
</dbReference>
<protein>
    <submittedName>
        <fullName evidence="5">LacI family transcriptional regulator</fullName>
    </submittedName>
</protein>
<evidence type="ECO:0000313" key="6">
    <source>
        <dbReference type="EMBL" id="HCW69101.1"/>
    </source>
</evidence>
<accession>A0A358HRV9</accession>
<evidence type="ECO:0000259" key="4">
    <source>
        <dbReference type="PROSITE" id="PS50932"/>
    </source>
</evidence>
<dbReference type="RefSeq" id="WP_276652750.1">
    <property type="nucleotide sequence ID" value="NZ_DOOG01000069.1"/>
</dbReference>
<sequence length="345" mass="37624">MKKNNKPTIKQIAEQAGVSPSTVSLVLNGKGEISGVTRSRVLEVVSSLNYTPRAPKNRMHTAKTIKFLKIAKHGHTVNRDHSHFISDYIDGMSSEATSRGYKLQVLSYENVTANDIIDVLANSDATAAIILGTELTREDIQKIQDFRLPTVFIDSFYDLIDANFVDMNNGDAVYTVLSHLKDLGFSKIGFVGSETKTRNFALRKEAFLKNMDHLGLRVNSDHILSIGSTLTSAYDESVKVLSKTGSVAEAYFCANDVMAYGFTKALKEKGYRIPQNVSVVGFDNLPMSATLDPSLTTIDVSKRKIGSMAVTVLDELLNADGPLPAVKVQVGAKLVVRASTTAQKT</sequence>
<dbReference type="InterPro" id="IPR028082">
    <property type="entry name" value="Peripla_BP_I"/>
</dbReference>
<keyword evidence="3" id="KW-0804">Transcription</keyword>
<dbReference type="Pfam" id="PF00356">
    <property type="entry name" value="LacI"/>
    <property type="match status" value="1"/>
</dbReference>
<evidence type="ECO:0000313" key="8">
    <source>
        <dbReference type="Proteomes" id="UP000264753"/>
    </source>
</evidence>
<comment type="caution">
    <text evidence="5">The sequence shown here is derived from an EMBL/GenBank/DDBJ whole genome shotgun (WGS) entry which is preliminary data.</text>
</comment>
<dbReference type="PROSITE" id="PS50932">
    <property type="entry name" value="HTH_LACI_2"/>
    <property type="match status" value="1"/>
</dbReference>
<dbReference type="AlphaFoldDB" id="A0A358HRV9"/>
<evidence type="ECO:0000313" key="7">
    <source>
        <dbReference type="Proteomes" id="UP000264179"/>
    </source>
</evidence>
<dbReference type="SMART" id="SM00354">
    <property type="entry name" value="HTH_LACI"/>
    <property type="match status" value="1"/>
</dbReference>
<dbReference type="Gene3D" id="1.10.260.40">
    <property type="entry name" value="lambda repressor-like DNA-binding domains"/>
    <property type="match status" value="1"/>
</dbReference>
<dbReference type="GO" id="GO:0003700">
    <property type="term" value="F:DNA-binding transcription factor activity"/>
    <property type="evidence" value="ECO:0007669"/>
    <property type="project" value="TreeGrafter"/>
</dbReference>
<evidence type="ECO:0000256" key="3">
    <source>
        <dbReference type="ARBA" id="ARBA00023163"/>
    </source>
</evidence>
<dbReference type="InterPro" id="IPR046335">
    <property type="entry name" value="LacI/GalR-like_sensor"/>
</dbReference>
<dbReference type="Proteomes" id="UP000264179">
    <property type="component" value="Unassembled WGS sequence"/>
</dbReference>
<dbReference type="InterPro" id="IPR010982">
    <property type="entry name" value="Lambda_DNA-bd_dom_sf"/>
</dbReference>
<evidence type="ECO:0000256" key="1">
    <source>
        <dbReference type="ARBA" id="ARBA00023015"/>
    </source>
</evidence>
<organism evidence="5 8">
    <name type="scientific">Thalassospira lucentensis</name>
    <dbReference type="NCBI Taxonomy" id="168935"/>
    <lineage>
        <taxon>Bacteria</taxon>
        <taxon>Pseudomonadati</taxon>
        <taxon>Pseudomonadota</taxon>
        <taxon>Alphaproteobacteria</taxon>
        <taxon>Rhodospirillales</taxon>
        <taxon>Thalassospiraceae</taxon>
        <taxon>Thalassospira</taxon>
    </lineage>
</organism>
<feature type="domain" description="HTH lacI-type" evidence="4">
    <location>
        <begin position="7"/>
        <end position="61"/>
    </location>
</feature>
<evidence type="ECO:0000313" key="5">
    <source>
        <dbReference type="EMBL" id="HBU97916.1"/>
    </source>
</evidence>
<keyword evidence="1" id="KW-0805">Transcription regulation</keyword>